<protein>
    <submittedName>
        <fullName evidence="7">FAD-dependent oxidoreductase</fullName>
    </submittedName>
</protein>
<dbReference type="SUPFAM" id="SSF51905">
    <property type="entry name" value="FAD/NAD(P)-binding domain"/>
    <property type="match status" value="1"/>
</dbReference>
<evidence type="ECO:0000256" key="2">
    <source>
        <dbReference type="ARBA" id="ARBA00022630"/>
    </source>
</evidence>
<keyword evidence="2" id="KW-0285">Flavoprotein</keyword>
<dbReference type="InterPro" id="IPR006076">
    <property type="entry name" value="FAD-dep_OxRdtase"/>
</dbReference>
<keyword evidence="5" id="KW-0472">Membrane</keyword>
<evidence type="ECO:0000256" key="1">
    <source>
        <dbReference type="ARBA" id="ARBA00001974"/>
    </source>
</evidence>
<dbReference type="Proteomes" id="UP001597145">
    <property type="component" value="Unassembled WGS sequence"/>
</dbReference>
<dbReference type="EMBL" id="JBHUCP010000009">
    <property type="protein sequence ID" value="MFD1531107.1"/>
    <property type="molecule type" value="Genomic_DNA"/>
</dbReference>
<evidence type="ECO:0000256" key="5">
    <source>
        <dbReference type="SAM" id="Phobius"/>
    </source>
</evidence>
<gene>
    <name evidence="7" type="ORF">ACFSCY_16840</name>
</gene>
<evidence type="ECO:0000313" key="7">
    <source>
        <dbReference type="EMBL" id="MFD1531107.1"/>
    </source>
</evidence>
<reference evidence="8" key="1">
    <citation type="journal article" date="2019" name="Int. J. Syst. Evol. Microbiol.">
        <title>The Global Catalogue of Microorganisms (GCM) 10K type strain sequencing project: providing services to taxonomists for standard genome sequencing and annotation.</title>
        <authorList>
            <consortium name="The Broad Institute Genomics Platform"/>
            <consortium name="The Broad Institute Genome Sequencing Center for Infectious Disease"/>
            <person name="Wu L."/>
            <person name="Ma J."/>
        </authorList>
    </citation>
    <scope>NUCLEOTIDE SEQUENCE [LARGE SCALE GENOMIC DNA]</scope>
    <source>
        <strain evidence="8">JCM 12165</strain>
    </source>
</reference>
<dbReference type="SUPFAM" id="SSF54373">
    <property type="entry name" value="FAD-linked reductases, C-terminal domain"/>
    <property type="match status" value="1"/>
</dbReference>
<dbReference type="InterPro" id="IPR045170">
    <property type="entry name" value="MTOX"/>
</dbReference>
<dbReference type="Gene3D" id="3.30.9.10">
    <property type="entry name" value="D-Amino Acid Oxidase, subunit A, domain 2"/>
    <property type="match status" value="1"/>
</dbReference>
<dbReference type="Pfam" id="PF01266">
    <property type="entry name" value="DAO"/>
    <property type="match status" value="1"/>
</dbReference>
<feature type="domain" description="FAD dependent oxidoreductase" evidence="6">
    <location>
        <begin position="23"/>
        <end position="376"/>
    </location>
</feature>
<keyword evidence="5" id="KW-1133">Transmembrane helix</keyword>
<keyword evidence="4" id="KW-0560">Oxidoreductase</keyword>
<organism evidence="7 8">
    <name type="scientific">Pseudonocardia aurantiaca</name>
    <dbReference type="NCBI Taxonomy" id="75290"/>
    <lineage>
        <taxon>Bacteria</taxon>
        <taxon>Bacillati</taxon>
        <taxon>Actinomycetota</taxon>
        <taxon>Actinomycetes</taxon>
        <taxon>Pseudonocardiales</taxon>
        <taxon>Pseudonocardiaceae</taxon>
        <taxon>Pseudonocardia</taxon>
    </lineage>
</organism>
<evidence type="ECO:0000313" key="8">
    <source>
        <dbReference type="Proteomes" id="UP001597145"/>
    </source>
</evidence>
<keyword evidence="3" id="KW-0274">FAD</keyword>
<accession>A0ABW4FLA4</accession>
<dbReference type="PANTHER" id="PTHR10961">
    <property type="entry name" value="PEROXISOMAL SARCOSINE OXIDASE"/>
    <property type="match status" value="1"/>
</dbReference>
<dbReference type="PANTHER" id="PTHR10961:SF7">
    <property type="entry name" value="FAD DEPENDENT OXIDOREDUCTASE DOMAIN-CONTAINING PROTEIN"/>
    <property type="match status" value="1"/>
</dbReference>
<comment type="caution">
    <text evidence="7">The sequence shown here is derived from an EMBL/GenBank/DDBJ whole genome shotgun (WGS) entry which is preliminary data.</text>
</comment>
<evidence type="ECO:0000256" key="4">
    <source>
        <dbReference type="ARBA" id="ARBA00023002"/>
    </source>
</evidence>
<feature type="transmembrane region" description="Helical" evidence="5">
    <location>
        <begin position="21"/>
        <end position="41"/>
    </location>
</feature>
<proteinExistence type="predicted"/>
<evidence type="ECO:0000256" key="3">
    <source>
        <dbReference type="ARBA" id="ARBA00022827"/>
    </source>
</evidence>
<dbReference type="InterPro" id="IPR036188">
    <property type="entry name" value="FAD/NAD-bd_sf"/>
</dbReference>
<keyword evidence="5" id="KW-0812">Transmembrane</keyword>
<keyword evidence="8" id="KW-1185">Reference proteome</keyword>
<dbReference type="Gene3D" id="3.50.50.60">
    <property type="entry name" value="FAD/NAD(P)-binding domain"/>
    <property type="match status" value="1"/>
</dbReference>
<comment type="cofactor">
    <cofactor evidence="1">
        <name>FAD</name>
        <dbReference type="ChEBI" id="CHEBI:57692"/>
    </cofactor>
</comment>
<name>A0ABW4FLA4_9PSEU</name>
<sequence>MPTFPHIPAARRPSRSARAGVVDVVVIGGGVVGAAAAWQLAGRGREVVQLEQFEAGRARGFPYGSAELYRPSYSAAPYVRLAMEALPLWREVEAQTGAALLQITGGVDHGDPRRTSALAGSLGEHGIAHEWLDADEASHRWPGMVFSGPVLHQPDRSGRLHADHAVAALTAAAVAHGAVVHRSTPATAIAVRGDDLVEVETPRGPVRACRAVVAVGARTADLLDGLVELPRLRVTQEQPATFPLQGGVAPFSPHHVAWPTFVHHTGPEHGWPSSVHGTSTADGRVKLGFHGVGTQTHPHRHAFAPEPVQLRRLQEYVTAFLPGLDHRLPTPIGCTRTSTSDGRFLLDTAGPLVVGAGFSGYGLAFAPALGRVLADLATGVIDRAPAAAAGR</sequence>
<evidence type="ECO:0000259" key="6">
    <source>
        <dbReference type="Pfam" id="PF01266"/>
    </source>
</evidence>
<dbReference type="RefSeq" id="WP_343971429.1">
    <property type="nucleotide sequence ID" value="NZ_BAAAJG010000002.1"/>
</dbReference>